<dbReference type="OMA" id="CWAWTGP"/>
<keyword evidence="1" id="KW-0732">Signal</keyword>
<protein>
    <recommendedName>
        <fullName evidence="4">Extracellular membrane protein CFEM domain-containing protein</fullName>
    </recommendedName>
</protein>
<evidence type="ECO:0008006" key="4">
    <source>
        <dbReference type="Google" id="ProtNLM"/>
    </source>
</evidence>
<proteinExistence type="predicted"/>
<dbReference type="AlphaFoldDB" id="C1HC20"/>
<sequence>MKFNTAPAAAVLYALILVSSARDVKGKWTWTVCGLQTWCGSNDDCRSSEDCLNKAFGHSPDLIFCWVNAFHPYTCWAWTGPSVDGGSQTGS</sequence>
<dbReference type="Proteomes" id="UP000002059">
    <property type="component" value="Partially assembled WGS sequence"/>
</dbReference>
<accession>C1HC20</accession>
<dbReference type="KEGG" id="pbl:PAAG_08311"/>
<dbReference type="OrthoDB" id="10314556at2759"/>
<dbReference type="RefSeq" id="XP_002789715.1">
    <property type="nucleotide sequence ID" value="XM_002789669.1"/>
</dbReference>
<evidence type="ECO:0000313" key="2">
    <source>
        <dbReference type="EMBL" id="EEH38584.1"/>
    </source>
</evidence>
<dbReference type="VEuPathDB" id="FungiDB:PAAG_08311"/>
<organism evidence="2 3">
    <name type="scientific">Paracoccidioides lutzii (strain ATCC MYA-826 / Pb01)</name>
    <name type="common">Paracoccidioides brasiliensis</name>
    <dbReference type="NCBI Taxonomy" id="502779"/>
    <lineage>
        <taxon>Eukaryota</taxon>
        <taxon>Fungi</taxon>
        <taxon>Dikarya</taxon>
        <taxon>Ascomycota</taxon>
        <taxon>Pezizomycotina</taxon>
        <taxon>Eurotiomycetes</taxon>
        <taxon>Eurotiomycetidae</taxon>
        <taxon>Onygenales</taxon>
        <taxon>Ajellomycetaceae</taxon>
        <taxon>Paracoccidioides</taxon>
    </lineage>
</organism>
<dbReference type="eggNOG" id="ENOG502RQYX">
    <property type="taxonomic scope" value="Eukaryota"/>
</dbReference>
<keyword evidence="3" id="KW-1185">Reference proteome</keyword>
<evidence type="ECO:0000256" key="1">
    <source>
        <dbReference type="SAM" id="SignalP"/>
    </source>
</evidence>
<evidence type="ECO:0000313" key="3">
    <source>
        <dbReference type="Proteomes" id="UP000002059"/>
    </source>
</evidence>
<gene>
    <name evidence="2" type="ORF">PAAG_08311</name>
</gene>
<dbReference type="EMBL" id="KN294023">
    <property type="protein sequence ID" value="EEH38584.1"/>
    <property type="molecule type" value="Genomic_DNA"/>
</dbReference>
<dbReference type="GeneID" id="9092987"/>
<feature type="signal peptide" evidence="1">
    <location>
        <begin position="1"/>
        <end position="26"/>
    </location>
</feature>
<dbReference type="HOGENOM" id="CLU_2427649_0_0_1"/>
<name>C1HC20_PARBA</name>
<feature type="chain" id="PRO_5002910600" description="Extracellular membrane protein CFEM domain-containing protein" evidence="1">
    <location>
        <begin position="27"/>
        <end position="91"/>
    </location>
</feature>
<reference evidence="2 3" key="1">
    <citation type="journal article" date="2011" name="PLoS Genet.">
        <title>Comparative genomic analysis of human fungal pathogens causing paracoccidioidomycosis.</title>
        <authorList>
            <person name="Desjardins C.A."/>
            <person name="Champion M.D."/>
            <person name="Holder J.W."/>
            <person name="Muszewska A."/>
            <person name="Goldberg J."/>
            <person name="Bailao A.M."/>
            <person name="Brigido M.M."/>
            <person name="Ferreira M.E."/>
            <person name="Garcia A.M."/>
            <person name="Grynberg M."/>
            <person name="Gujja S."/>
            <person name="Heiman D.I."/>
            <person name="Henn M.R."/>
            <person name="Kodira C.D."/>
            <person name="Leon-Narvaez H."/>
            <person name="Longo L.V."/>
            <person name="Ma L.J."/>
            <person name="Malavazi I."/>
            <person name="Matsuo A.L."/>
            <person name="Morais F.V."/>
            <person name="Pereira M."/>
            <person name="Rodriguez-Brito S."/>
            <person name="Sakthikumar S."/>
            <person name="Salem-Izacc S.M."/>
            <person name="Sykes S.M."/>
            <person name="Teixeira M.M."/>
            <person name="Vallejo M.C."/>
            <person name="Walter M.E."/>
            <person name="Yandava C."/>
            <person name="Young S."/>
            <person name="Zeng Q."/>
            <person name="Zucker J."/>
            <person name="Felipe M.S."/>
            <person name="Goldman G.H."/>
            <person name="Haas B.J."/>
            <person name="McEwen J.G."/>
            <person name="Nino-Vega G."/>
            <person name="Puccia R."/>
            <person name="San-Blas G."/>
            <person name="Soares C.M."/>
            <person name="Birren B.W."/>
            <person name="Cuomo C.A."/>
        </authorList>
    </citation>
    <scope>NUCLEOTIDE SEQUENCE [LARGE SCALE GENOMIC DNA]</scope>
    <source>
        <strain evidence="3">ATCC MYA-826 / Pb01</strain>
    </source>
</reference>